<accession>D7FR85</accession>
<dbReference type="InParanoid" id="D7FR85"/>
<dbReference type="Proteomes" id="UP000002630">
    <property type="component" value="Linkage Group LG06"/>
</dbReference>
<sequence>MHPRSLADAEGKHIDPQKFREHFALEGADWFSDRLLAVFLEEGKVRSGSDAGKLDLEGFREGVALTGRSSRSGMVQALYNICNPTGASSLDQQQLARLFEAAHCCCTAAWRRSPTTTDDTATGTASTSTSIPEVASGSSSENSQFRSDKLAESVANHLGSARMGVSRIGPGGGGDGEGGVSPQGLKAWVSERAPLLHHCLSTFIHTRCFLYGDARSLGVEALPSCAASLPPSLAVFSPPRPQQPSFLLDSHRAEIFGLALSTKALQGPWMRIYNSEEDGLSFNRWGGGGTPGAIDAPHALPGSPARVPKVTQTKVLARRL</sequence>
<feature type="region of interest" description="Disordered" evidence="1">
    <location>
        <begin position="113"/>
        <end position="144"/>
    </location>
</feature>
<evidence type="ECO:0000256" key="1">
    <source>
        <dbReference type="SAM" id="MobiDB-lite"/>
    </source>
</evidence>
<organism evidence="2 3">
    <name type="scientific">Ectocarpus siliculosus</name>
    <name type="common">Brown alga</name>
    <name type="synonym">Conferva siliculosa</name>
    <dbReference type="NCBI Taxonomy" id="2880"/>
    <lineage>
        <taxon>Eukaryota</taxon>
        <taxon>Sar</taxon>
        <taxon>Stramenopiles</taxon>
        <taxon>Ochrophyta</taxon>
        <taxon>PX clade</taxon>
        <taxon>Phaeophyceae</taxon>
        <taxon>Ectocarpales</taxon>
        <taxon>Ectocarpaceae</taxon>
        <taxon>Ectocarpus</taxon>
    </lineage>
</organism>
<dbReference type="EMBL" id="FN648389">
    <property type="protein sequence ID" value="CBJ49210.1"/>
    <property type="molecule type" value="Genomic_DNA"/>
</dbReference>
<evidence type="ECO:0000313" key="3">
    <source>
        <dbReference type="Proteomes" id="UP000002630"/>
    </source>
</evidence>
<dbReference type="AlphaFoldDB" id="D7FR85"/>
<dbReference type="OrthoDB" id="10480157at2759"/>
<evidence type="ECO:0008006" key="4">
    <source>
        <dbReference type="Google" id="ProtNLM"/>
    </source>
</evidence>
<evidence type="ECO:0000313" key="2">
    <source>
        <dbReference type="EMBL" id="CBJ49210.1"/>
    </source>
</evidence>
<name>D7FR85_ECTSI</name>
<reference evidence="2 3" key="1">
    <citation type="journal article" date="2010" name="Nature">
        <title>The Ectocarpus genome and the independent evolution of multicellularity in brown algae.</title>
        <authorList>
            <person name="Cock J.M."/>
            <person name="Sterck L."/>
            <person name="Rouze P."/>
            <person name="Scornet D."/>
            <person name="Allen A.E."/>
            <person name="Amoutzias G."/>
            <person name="Anthouard V."/>
            <person name="Artiguenave F."/>
            <person name="Aury J.M."/>
            <person name="Badger J.H."/>
            <person name="Beszteri B."/>
            <person name="Billiau K."/>
            <person name="Bonnet E."/>
            <person name="Bothwell J.H."/>
            <person name="Bowler C."/>
            <person name="Boyen C."/>
            <person name="Brownlee C."/>
            <person name="Carrano C.J."/>
            <person name="Charrier B."/>
            <person name="Cho G.Y."/>
            <person name="Coelho S.M."/>
            <person name="Collen J."/>
            <person name="Corre E."/>
            <person name="Da Silva C."/>
            <person name="Delage L."/>
            <person name="Delaroque N."/>
            <person name="Dittami S.M."/>
            <person name="Doulbeau S."/>
            <person name="Elias M."/>
            <person name="Farnham G."/>
            <person name="Gachon C.M."/>
            <person name="Gschloessl B."/>
            <person name="Heesch S."/>
            <person name="Jabbari K."/>
            <person name="Jubin C."/>
            <person name="Kawai H."/>
            <person name="Kimura K."/>
            <person name="Kloareg B."/>
            <person name="Kupper F.C."/>
            <person name="Lang D."/>
            <person name="Le Bail A."/>
            <person name="Leblanc C."/>
            <person name="Lerouge P."/>
            <person name="Lohr M."/>
            <person name="Lopez P.J."/>
            <person name="Martens C."/>
            <person name="Maumus F."/>
            <person name="Michel G."/>
            <person name="Miranda-Saavedra D."/>
            <person name="Morales J."/>
            <person name="Moreau H."/>
            <person name="Motomura T."/>
            <person name="Nagasato C."/>
            <person name="Napoli C.A."/>
            <person name="Nelson D.R."/>
            <person name="Nyvall-Collen P."/>
            <person name="Peters A.F."/>
            <person name="Pommier C."/>
            <person name="Potin P."/>
            <person name="Poulain J."/>
            <person name="Quesneville H."/>
            <person name="Read B."/>
            <person name="Rensing S.A."/>
            <person name="Ritter A."/>
            <person name="Rousvoal S."/>
            <person name="Samanta M."/>
            <person name="Samson G."/>
            <person name="Schroeder D.C."/>
            <person name="Segurens B."/>
            <person name="Strittmatter M."/>
            <person name="Tonon T."/>
            <person name="Tregear J.W."/>
            <person name="Valentin K."/>
            <person name="von Dassow P."/>
            <person name="Yamagishi T."/>
            <person name="Van de Peer Y."/>
            <person name="Wincker P."/>
        </authorList>
    </citation>
    <scope>NUCLEOTIDE SEQUENCE [LARGE SCALE GENOMIC DNA]</scope>
    <source>
        <strain evidence="3">Ec32 / CCAP1310/4</strain>
    </source>
</reference>
<gene>
    <name evidence="2" type="ORF">Esi_0211_0035</name>
</gene>
<protein>
    <recommendedName>
        <fullName evidence="4">TLDc domain-containing protein</fullName>
    </recommendedName>
</protein>
<dbReference type="EMBL" id="FN649731">
    <property type="protein sequence ID" value="CBJ49210.1"/>
    <property type="molecule type" value="Genomic_DNA"/>
</dbReference>
<proteinExistence type="predicted"/>
<feature type="compositionally biased region" description="Low complexity" evidence="1">
    <location>
        <begin position="115"/>
        <end position="130"/>
    </location>
</feature>
<keyword evidence="3" id="KW-1185">Reference proteome</keyword>